<dbReference type="PANTHER" id="PTHR20941:SF1">
    <property type="entry name" value="FOLIC ACID SYNTHESIS PROTEIN FOL1"/>
    <property type="match status" value="1"/>
</dbReference>
<dbReference type="PROSITE" id="PS00793">
    <property type="entry name" value="DHPS_2"/>
    <property type="match status" value="1"/>
</dbReference>
<organism evidence="10 11">
    <name type="scientific">Agrobacterium rubi TR3 = NBRC 13261</name>
    <dbReference type="NCBI Taxonomy" id="1368415"/>
    <lineage>
        <taxon>Bacteria</taxon>
        <taxon>Pseudomonadati</taxon>
        <taxon>Pseudomonadota</taxon>
        <taxon>Alphaproteobacteria</taxon>
        <taxon>Hyphomicrobiales</taxon>
        <taxon>Rhizobiaceae</taxon>
        <taxon>Rhizobium/Agrobacterium group</taxon>
        <taxon>Agrobacterium</taxon>
    </lineage>
</organism>
<dbReference type="GO" id="GO:0046656">
    <property type="term" value="P:folic acid biosynthetic process"/>
    <property type="evidence" value="ECO:0007669"/>
    <property type="project" value="UniProtKB-KW"/>
</dbReference>
<evidence type="ECO:0000256" key="5">
    <source>
        <dbReference type="ARBA" id="ARBA00022679"/>
    </source>
</evidence>
<dbReference type="Pfam" id="PF00809">
    <property type="entry name" value="Pterin_bind"/>
    <property type="match status" value="1"/>
</dbReference>
<dbReference type="OrthoDB" id="9811744at2"/>
<keyword evidence="5" id="KW-0808">Transferase</keyword>
<dbReference type="eggNOG" id="COG0294">
    <property type="taxonomic scope" value="Bacteria"/>
</dbReference>
<dbReference type="GO" id="GO:0046654">
    <property type="term" value="P:tetrahydrofolate biosynthetic process"/>
    <property type="evidence" value="ECO:0007669"/>
    <property type="project" value="TreeGrafter"/>
</dbReference>
<feature type="domain" description="Pterin-binding" evidence="9">
    <location>
        <begin position="1"/>
        <end position="246"/>
    </location>
</feature>
<protein>
    <recommendedName>
        <fullName evidence="4">dihydropteroate synthase</fullName>
        <ecNumber evidence="4">2.5.1.15</ecNumber>
    </recommendedName>
</protein>
<dbReference type="EMBL" id="BBJU01000014">
    <property type="protein sequence ID" value="GAK70823.1"/>
    <property type="molecule type" value="Genomic_DNA"/>
</dbReference>
<dbReference type="PANTHER" id="PTHR20941">
    <property type="entry name" value="FOLATE SYNTHESIS PROTEINS"/>
    <property type="match status" value="1"/>
</dbReference>
<dbReference type="GO" id="GO:0004156">
    <property type="term" value="F:dihydropteroate synthase activity"/>
    <property type="evidence" value="ECO:0007669"/>
    <property type="project" value="UniProtKB-EC"/>
</dbReference>
<keyword evidence="7" id="KW-0460">Magnesium</keyword>
<dbReference type="Gene3D" id="3.20.20.20">
    <property type="entry name" value="Dihydropteroate synthase-like"/>
    <property type="match status" value="1"/>
</dbReference>
<dbReference type="Proteomes" id="UP000028701">
    <property type="component" value="Unassembled WGS sequence"/>
</dbReference>
<evidence type="ECO:0000256" key="7">
    <source>
        <dbReference type="ARBA" id="ARBA00022842"/>
    </source>
</evidence>
<dbReference type="GO" id="GO:0005829">
    <property type="term" value="C:cytosol"/>
    <property type="evidence" value="ECO:0007669"/>
    <property type="project" value="TreeGrafter"/>
</dbReference>
<comment type="pathway">
    <text evidence="3">Cofactor biosynthesis; tetrahydrofolate biosynthesis; 7,8-dihydrofolate from 2-amino-4-hydroxy-6-hydroxymethyl-7,8-dihydropteridine diphosphate and 4-aminobenzoate: step 1/2.</text>
</comment>
<evidence type="ECO:0000256" key="4">
    <source>
        <dbReference type="ARBA" id="ARBA00012458"/>
    </source>
</evidence>
<dbReference type="AlphaFoldDB" id="A0A081CVX7"/>
<dbReference type="CDD" id="cd00739">
    <property type="entry name" value="DHPS"/>
    <property type="match status" value="1"/>
</dbReference>
<dbReference type="InterPro" id="IPR011005">
    <property type="entry name" value="Dihydropteroate_synth-like_sf"/>
</dbReference>
<evidence type="ECO:0000313" key="11">
    <source>
        <dbReference type="Proteomes" id="UP000028701"/>
    </source>
</evidence>
<dbReference type="SUPFAM" id="SSF51717">
    <property type="entry name" value="Dihydropteroate synthetase-like"/>
    <property type="match status" value="1"/>
</dbReference>
<keyword evidence="6" id="KW-0479">Metal-binding</keyword>
<evidence type="ECO:0000256" key="3">
    <source>
        <dbReference type="ARBA" id="ARBA00004763"/>
    </source>
</evidence>
<dbReference type="PROSITE" id="PS50972">
    <property type="entry name" value="PTERIN_BINDING"/>
    <property type="match status" value="1"/>
</dbReference>
<evidence type="ECO:0000313" key="10">
    <source>
        <dbReference type="EMBL" id="GAK70823.1"/>
    </source>
</evidence>
<accession>A0A081CVX7</accession>
<name>A0A081CVX7_9HYPH</name>
<comment type="catalytic activity">
    <reaction evidence="1">
        <text>(7,8-dihydropterin-6-yl)methyl diphosphate + 4-aminobenzoate = 7,8-dihydropteroate + diphosphate</text>
        <dbReference type="Rhea" id="RHEA:19949"/>
        <dbReference type="ChEBI" id="CHEBI:17836"/>
        <dbReference type="ChEBI" id="CHEBI:17839"/>
        <dbReference type="ChEBI" id="CHEBI:33019"/>
        <dbReference type="ChEBI" id="CHEBI:72950"/>
        <dbReference type="EC" id="2.5.1.15"/>
    </reaction>
</comment>
<dbReference type="InterPro" id="IPR000489">
    <property type="entry name" value="Pterin-binding_dom"/>
</dbReference>
<dbReference type="InterPro" id="IPR006390">
    <property type="entry name" value="DHP_synth_dom"/>
</dbReference>
<dbReference type="InterPro" id="IPR045031">
    <property type="entry name" value="DHP_synth-like"/>
</dbReference>
<reference evidence="10 11" key="1">
    <citation type="submission" date="2014-08" db="EMBL/GenBank/DDBJ databases">
        <title>Whole genome shotgun sequence of Rhizobium rubi NBRC 13261.</title>
        <authorList>
            <person name="Katano-Makiyama Y."/>
            <person name="Hosoyama A."/>
            <person name="Hashimoto M."/>
            <person name="Hosoyama Y."/>
            <person name="Noguchi M."/>
            <person name="Tsuchikane K."/>
            <person name="Uohara A."/>
            <person name="Ohji S."/>
            <person name="Ichikawa N."/>
            <person name="Kimura A."/>
            <person name="Yamazoe A."/>
            <person name="Fujita N."/>
        </authorList>
    </citation>
    <scope>NUCLEOTIDE SEQUENCE [LARGE SCALE GENOMIC DNA]</scope>
    <source>
        <strain evidence="10 11">NBRC 13261</strain>
    </source>
</reference>
<keyword evidence="8" id="KW-0289">Folate biosynthesis</keyword>
<evidence type="ECO:0000259" key="9">
    <source>
        <dbReference type="PROSITE" id="PS50972"/>
    </source>
</evidence>
<evidence type="ECO:0000256" key="2">
    <source>
        <dbReference type="ARBA" id="ARBA00001946"/>
    </source>
</evidence>
<evidence type="ECO:0000256" key="6">
    <source>
        <dbReference type="ARBA" id="ARBA00022723"/>
    </source>
</evidence>
<sequence>MAIVNATPDSFSDGGRYLGEERAVSHALACVRDGAHIIDIGGESTRPGAEPVTAQQEQDRVLPVIECLAKETDVLISIDTYRAETAKLAVEAGAHIVNDVFGLQKDEKMAGAVASTGAGVCIMHTGRERQTLPDVIADQFAFLNHSLDIAAKAGISRNAIMLDPGFGFAKDTTENVALMSRFDELAAFGLPILAGTSRKRFIGALTERDDAEERDVGTAATTAILRLAGAHVFRVHNVAMTRDALTIADAILAHKKQNGEGRY</sequence>
<gene>
    <name evidence="10" type="primary">folP</name>
    <name evidence="10" type="ORF">RRU01S_14_00440</name>
</gene>
<evidence type="ECO:0000256" key="1">
    <source>
        <dbReference type="ARBA" id="ARBA00000012"/>
    </source>
</evidence>
<evidence type="ECO:0000256" key="8">
    <source>
        <dbReference type="ARBA" id="ARBA00022909"/>
    </source>
</evidence>
<dbReference type="EC" id="2.5.1.15" evidence="4"/>
<dbReference type="GO" id="GO:0046872">
    <property type="term" value="F:metal ion binding"/>
    <property type="evidence" value="ECO:0007669"/>
    <property type="project" value="UniProtKB-KW"/>
</dbReference>
<comment type="caution">
    <text evidence="10">The sequence shown here is derived from an EMBL/GenBank/DDBJ whole genome shotgun (WGS) entry which is preliminary data.</text>
</comment>
<comment type="cofactor">
    <cofactor evidence="2">
        <name>Mg(2+)</name>
        <dbReference type="ChEBI" id="CHEBI:18420"/>
    </cofactor>
</comment>
<dbReference type="NCBIfam" id="TIGR01496">
    <property type="entry name" value="DHPS"/>
    <property type="match status" value="1"/>
</dbReference>
<proteinExistence type="predicted"/>